<evidence type="ECO:0000256" key="1">
    <source>
        <dbReference type="SAM" id="MobiDB-lite"/>
    </source>
</evidence>
<dbReference type="Proteomes" id="UP000076407">
    <property type="component" value="Unassembled WGS sequence"/>
</dbReference>
<organism evidence="2 3">
    <name type="scientific">Anopheles quadriannulatus</name>
    <name type="common">Mosquito</name>
    <dbReference type="NCBI Taxonomy" id="34691"/>
    <lineage>
        <taxon>Eukaryota</taxon>
        <taxon>Metazoa</taxon>
        <taxon>Ecdysozoa</taxon>
        <taxon>Arthropoda</taxon>
        <taxon>Hexapoda</taxon>
        <taxon>Insecta</taxon>
        <taxon>Pterygota</taxon>
        <taxon>Neoptera</taxon>
        <taxon>Endopterygota</taxon>
        <taxon>Diptera</taxon>
        <taxon>Nematocera</taxon>
        <taxon>Culicoidea</taxon>
        <taxon>Culicidae</taxon>
        <taxon>Anophelinae</taxon>
        <taxon>Anopheles</taxon>
    </lineage>
</organism>
<name>A0A182XA06_ANOQN</name>
<keyword evidence="3" id="KW-1185">Reference proteome</keyword>
<dbReference type="EnsemblMetazoa" id="AQUA006645-RA">
    <property type="protein sequence ID" value="AQUA006645-PA"/>
    <property type="gene ID" value="AQUA006645"/>
</dbReference>
<sequence>MLLPLGERGKFIPQDCNTIYSLQSTQCLDCGVHREQPETNGNYNTKKVKAKRRTLPLHTGRTTTLR</sequence>
<evidence type="ECO:0000313" key="3">
    <source>
        <dbReference type="Proteomes" id="UP000076407"/>
    </source>
</evidence>
<evidence type="ECO:0000313" key="2">
    <source>
        <dbReference type="EnsemblMetazoa" id="AQUA006645-PA"/>
    </source>
</evidence>
<protein>
    <submittedName>
        <fullName evidence="2">Uncharacterized protein</fullName>
    </submittedName>
</protein>
<feature type="compositionally biased region" description="Basic residues" evidence="1">
    <location>
        <begin position="46"/>
        <end position="55"/>
    </location>
</feature>
<reference evidence="2" key="1">
    <citation type="submission" date="2020-05" db="UniProtKB">
        <authorList>
            <consortium name="EnsemblMetazoa"/>
        </authorList>
    </citation>
    <scope>IDENTIFICATION</scope>
    <source>
        <strain evidence="2">SANGQUA</strain>
    </source>
</reference>
<dbReference type="VEuPathDB" id="VectorBase:AQUA006645"/>
<feature type="region of interest" description="Disordered" evidence="1">
    <location>
        <begin position="38"/>
        <end position="66"/>
    </location>
</feature>
<dbReference type="AlphaFoldDB" id="A0A182XA06"/>
<proteinExistence type="predicted"/>
<accession>A0A182XA06</accession>